<dbReference type="InterPro" id="IPR032675">
    <property type="entry name" value="LRR_dom_sf"/>
</dbReference>
<evidence type="ECO:0000313" key="2">
    <source>
        <dbReference type="Proteomes" id="UP001295423"/>
    </source>
</evidence>
<accession>A0AAD2JJ01</accession>
<dbReference type="AlphaFoldDB" id="A0AAD2JJ01"/>
<keyword evidence="2" id="KW-1185">Reference proteome</keyword>
<proteinExistence type="predicted"/>
<dbReference type="Gene3D" id="3.80.10.10">
    <property type="entry name" value="Ribonuclease Inhibitor"/>
    <property type="match status" value="1"/>
</dbReference>
<dbReference type="EMBL" id="CAKOGP040001869">
    <property type="protein sequence ID" value="CAJ1954610.1"/>
    <property type="molecule type" value="Genomic_DNA"/>
</dbReference>
<dbReference type="SUPFAM" id="SSF52047">
    <property type="entry name" value="RNI-like"/>
    <property type="match status" value="1"/>
</dbReference>
<reference evidence="1" key="1">
    <citation type="submission" date="2023-08" db="EMBL/GenBank/DDBJ databases">
        <authorList>
            <person name="Audoor S."/>
            <person name="Bilcke G."/>
        </authorList>
    </citation>
    <scope>NUCLEOTIDE SEQUENCE</scope>
</reference>
<protein>
    <submittedName>
        <fullName evidence="1">Uncharacterized protein</fullName>
    </submittedName>
</protein>
<evidence type="ECO:0000313" key="1">
    <source>
        <dbReference type="EMBL" id="CAJ1954610.1"/>
    </source>
</evidence>
<comment type="caution">
    <text evidence="1">The sequence shown here is derived from an EMBL/GenBank/DDBJ whole genome shotgun (WGS) entry which is preliminary data.</text>
</comment>
<sequence>MAADTDRAANDWVKEDISCLTILREHDCLVNALQFLSPEELNTFALTSKGCHHERCHNSLDQTRSGTIVLGQGASDTIEFIEKVNENKWADKFQGNLTHLRLKHLPHLSAKIEPINEVFIQNMSPMKQVQSLDCSIMESSRMLEYAENLEKGLAQGLILSLLFPNLQQITLNSLPLTVLGISLIAEGNKSLRVIRWEKSIIWPISDQATSYMRAFQNITELYLDGSRMIFCWDLDVDRLWRFLAESNNSLKKVSLKGTQVFREDGQFSLLTQESMMMFVRATPTLRWFRSHLTQKNITTLKKVRPDIEFVH</sequence>
<organism evidence="1 2">
    <name type="scientific">Cylindrotheca closterium</name>
    <dbReference type="NCBI Taxonomy" id="2856"/>
    <lineage>
        <taxon>Eukaryota</taxon>
        <taxon>Sar</taxon>
        <taxon>Stramenopiles</taxon>
        <taxon>Ochrophyta</taxon>
        <taxon>Bacillariophyta</taxon>
        <taxon>Bacillariophyceae</taxon>
        <taxon>Bacillariophycidae</taxon>
        <taxon>Bacillariales</taxon>
        <taxon>Bacillariaceae</taxon>
        <taxon>Cylindrotheca</taxon>
    </lineage>
</organism>
<gene>
    <name evidence="1" type="ORF">CYCCA115_LOCUS15204</name>
</gene>
<name>A0AAD2JJ01_9STRA</name>
<dbReference type="Proteomes" id="UP001295423">
    <property type="component" value="Unassembled WGS sequence"/>
</dbReference>